<dbReference type="InterPro" id="IPR037997">
    <property type="entry name" value="Dgk1-like"/>
</dbReference>
<evidence type="ECO:0000256" key="1">
    <source>
        <dbReference type="SAM" id="SignalP"/>
    </source>
</evidence>
<dbReference type="OrthoDB" id="5673at2759"/>
<dbReference type="eggNOG" id="KOG4453">
    <property type="taxonomic scope" value="Eukaryota"/>
</dbReference>
<sequence length="301" mass="31810">MSGNGRLILTLLFALCVLDPACEAFTNLSKSSLPVAAPWAENIASSIAQVVGAGAWLAIWSNLAKYGMIDPKVSRKIVHCGSGPLFLLTWPLFSSSHTAPLLASIGLSVQSAADSDELPAVPTINALRLAGEEEGRGESDGRRRRDSGLVTAISRSGRSEEVMQGPLIYTLVLLWGVVGGWQQAMSITAITQMAAGDGLADIVGRRWGVVKWPWSDSKSIAGSLGFVVGASVVMMAELLWFNAFGLLSFKGTEVYDKVILISLLCAAVELIPLDKVLPGRLGDDNVTVPAVAAVLALLLLR</sequence>
<dbReference type="OMA" id="SWPIFST"/>
<evidence type="ECO:0000313" key="3">
    <source>
        <dbReference type="EnsemblProtists" id="EKX31806"/>
    </source>
</evidence>
<dbReference type="PANTHER" id="PTHR31303">
    <property type="entry name" value="CTP-DEPENDENT DIACYLGLYCEROL KINASE 1"/>
    <property type="match status" value="1"/>
</dbReference>
<dbReference type="RefSeq" id="XP_005818786.1">
    <property type="nucleotide sequence ID" value="XM_005818729.1"/>
</dbReference>
<dbReference type="Proteomes" id="UP000011087">
    <property type="component" value="Unassembled WGS sequence"/>
</dbReference>
<dbReference type="EMBL" id="JH993235">
    <property type="protein sequence ID" value="EKX31806.1"/>
    <property type="molecule type" value="Genomic_DNA"/>
</dbReference>
<dbReference type="STRING" id="905079.L1I6F9"/>
<dbReference type="AlphaFoldDB" id="L1I6F9"/>
<organism evidence="2">
    <name type="scientific">Guillardia theta (strain CCMP2712)</name>
    <name type="common">Cryptophyte</name>
    <dbReference type="NCBI Taxonomy" id="905079"/>
    <lineage>
        <taxon>Eukaryota</taxon>
        <taxon>Cryptophyceae</taxon>
        <taxon>Pyrenomonadales</taxon>
        <taxon>Geminigeraceae</taxon>
        <taxon>Guillardia</taxon>
    </lineage>
</organism>
<protein>
    <submittedName>
        <fullName evidence="2 3">Uncharacterized protein</fullName>
    </submittedName>
</protein>
<evidence type="ECO:0000313" key="2">
    <source>
        <dbReference type="EMBL" id="EKX31806.1"/>
    </source>
</evidence>
<dbReference type="PaxDb" id="55529-EKX31806"/>
<dbReference type="KEGG" id="gtt:GUITHDRAFT_149059"/>
<dbReference type="EnsemblProtists" id="EKX31806">
    <property type="protein sequence ID" value="EKX31806"/>
    <property type="gene ID" value="GUITHDRAFT_149059"/>
</dbReference>
<name>L1I6F9_GUITC</name>
<feature type="chain" id="PRO_5008769648" evidence="1">
    <location>
        <begin position="25"/>
        <end position="301"/>
    </location>
</feature>
<dbReference type="GeneID" id="17288528"/>
<reference evidence="3" key="3">
    <citation type="submission" date="2015-06" db="UniProtKB">
        <authorList>
            <consortium name="EnsemblProtists"/>
        </authorList>
    </citation>
    <scope>IDENTIFICATION</scope>
</reference>
<keyword evidence="4" id="KW-1185">Reference proteome</keyword>
<keyword evidence="1" id="KW-0732">Signal</keyword>
<gene>
    <name evidence="2" type="ORF">GUITHDRAFT_149059</name>
</gene>
<dbReference type="HOGENOM" id="CLU_058561_5_0_1"/>
<feature type="signal peptide" evidence="1">
    <location>
        <begin position="1"/>
        <end position="24"/>
    </location>
</feature>
<accession>L1I6F9</accession>
<dbReference type="PANTHER" id="PTHR31303:SF1">
    <property type="entry name" value="CTP-DEPENDENT DIACYLGLYCEROL KINASE 1"/>
    <property type="match status" value="1"/>
</dbReference>
<reference evidence="2 4" key="1">
    <citation type="journal article" date="2012" name="Nature">
        <title>Algal genomes reveal evolutionary mosaicism and the fate of nucleomorphs.</title>
        <authorList>
            <consortium name="DOE Joint Genome Institute"/>
            <person name="Curtis B.A."/>
            <person name="Tanifuji G."/>
            <person name="Burki F."/>
            <person name="Gruber A."/>
            <person name="Irimia M."/>
            <person name="Maruyama S."/>
            <person name="Arias M.C."/>
            <person name="Ball S.G."/>
            <person name="Gile G.H."/>
            <person name="Hirakawa Y."/>
            <person name="Hopkins J.F."/>
            <person name="Kuo A."/>
            <person name="Rensing S.A."/>
            <person name="Schmutz J."/>
            <person name="Symeonidi A."/>
            <person name="Elias M."/>
            <person name="Eveleigh R.J."/>
            <person name="Herman E.K."/>
            <person name="Klute M.J."/>
            <person name="Nakayama T."/>
            <person name="Obornik M."/>
            <person name="Reyes-Prieto A."/>
            <person name="Armbrust E.V."/>
            <person name="Aves S.J."/>
            <person name="Beiko R.G."/>
            <person name="Coutinho P."/>
            <person name="Dacks J.B."/>
            <person name="Durnford D.G."/>
            <person name="Fast N.M."/>
            <person name="Green B.R."/>
            <person name="Grisdale C.J."/>
            <person name="Hempel F."/>
            <person name="Henrissat B."/>
            <person name="Hoppner M.P."/>
            <person name="Ishida K."/>
            <person name="Kim E."/>
            <person name="Koreny L."/>
            <person name="Kroth P.G."/>
            <person name="Liu Y."/>
            <person name="Malik S.B."/>
            <person name="Maier U.G."/>
            <person name="McRose D."/>
            <person name="Mock T."/>
            <person name="Neilson J.A."/>
            <person name="Onodera N.T."/>
            <person name="Poole A.M."/>
            <person name="Pritham E.J."/>
            <person name="Richards T.A."/>
            <person name="Rocap G."/>
            <person name="Roy S.W."/>
            <person name="Sarai C."/>
            <person name="Schaack S."/>
            <person name="Shirato S."/>
            <person name="Slamovits C.H."/>
            <person name="Spencer D.F."/>
            <person name="Suzuki S."/>
            <person name="Worden A.Z."/>
            <person name="Zauner S."/>
            <person name="Barry K."/>
            <person name="Bell C."/>
            <person name="Bharti A.K."/>
            <person name="Crow J.A."/>
            <person name="Grimwood J."/>
            <person name="Kramer R."/>
            <person name="Lindquist E."/>
            <person name="Lucas S."/>
            <person name="Salamov A."/>
            <person name="McFadden G.I."/>
            <person name="Lane C.E."/>
            <person name="Keeling P.J."/>
            <person name="Gray M.W."/>
            <person name="Grigoriev I.V."/>
            <person name="Archibald J.M."/>
        </authorList>
    </citation>
    <scope>NUCLEOTIDE SEQUENCE</scope>
    <source>
        <strain evidence="2 4">CCMP2712</strain>
    </source>
</reference>
<dbReference type="GO" id="GO:0004143">
    <property type="term" value="F:ATP-dependent diacylglycerol kinase activity"/>
    <property type="evidence" value="ECO:0007669"/>
    <property type="project" value="InterPro"/>
</dbReference>
<proteinExistence type="predicted"/>
<reference evidence="4" key="2">
    <citation type="submission" date="2012-11" db="EMBL/GenBank/DDBJ databases">
        <authorList>
            <person name="Kuo A."/>
            <person name="Curtis B.A."/>
            <person name="Tanifuji G."/>
            <person name="Burki F."/>
            <person name="Gruber A."/>
            <person name="Irimia M."/>
            <person name="Maruyama S."/>
            <person name="Arias M.C."/>
            <person name="Ball S.G."/>
            <person name="Gile G.H."/>
            <person name="Hirakawa Y."/>
            <person name="Hopkins J.F."/>
            <person name="Rensing S.A."/>
            <person name="Schmutz J."/>
            <person name="Symeonidi A."/>
            <person name="Elias M."/>
            <person name="Eveleigh R.J."/>
            <person name="Herman E.K."/>
            <person name="Klute M.J."/>
            <person name="Nakayama T."/>
            <person name="Obornik M."/>
            <person name="Reyes-Prieto A."/>
            <person name="Armbrust E.V."/>
            <person name="Aves S.J."/>
            <person name="Beiko R.G."/>
            <person name="Coutinho P."/>
            <person name="Dacks J.B."/>
            <person name="Durnford D.G."/>
            <person name="Fast N.M."/>
            <person name="Green B.R."/>
            <person name="Grisdale C."/>
            <person name="Hempe F."/>
            <person name="Henrissat B."/>
            <person name="Hoppner M.P."/>
            <person name="Ishida K.-I."/>
            <person name="Kim E."/>
            <person name="Koreny L."/>
            <person name="Kroth P.G."/>
            <person name="Liu Y."/>
            <person name="Malik S.-B."/>
            <person name="Maier U.G."/>
            <person name="McRose D."/>
            <person name="Mock T."/>
            <person name="Neilson J.A."/>
            <person name="Onodera N.T."/>
            <person name="Poole A.M."/>
            <person name="Pritham E.J."/>
            <person name="Richards T.A."/>
            <person name="Rocap G."/>
            <person name="Roy S.W."/>
            <person name="Sarai C."/>
            <person name="Schaack S."/>
            <person name="Shirato S."/>
            <person name="Slamovits C.H."/>
            <person name="Spencer D.F."/>
            <person name="Suzuki S."/>
            <person name="Worden A.Z."/>
            <person name="Zauner S."/>
            <person name="Barry K."/>
            <person name="Bell C."/>
            <person name="Bharti A.K."/>
            <person name="Crow J.A."/>
            <person name="Grimwood J."/>
            <person name="Kramer R."/>
            <person name="Lindquist E."/>
            <person name="Lucas S."/>
            <person name="Salamov A."/>
            <person name="McFadden G.I."/>
            <person name="Lane C.E."/>
            <person name="Keeling P.J."/>
            <person name="Gray M.W."/>
            <person name="Grigoriev I.V."/>
            <person name="Archibald J.M."/>
        </authorList>
    </citation>
    <scope>NUCLEOTIDE SEQUENCE</scope>
    <source>
        <strain evidence="4">CCMP2712</strain>
    </source>
</reference>
<evidence type="ECO:0000313" key="4">
    <source>
        <dbReference type="Proteomes" id="UP000011087"/>
    </source>
</evidence>